<dbReference type="GO" id="GO:0004175">
    <property type="term" value="F:endopeptidase activity"/>
    <property type="evidence" value="ECO:0007669"/>
    <property type="project" value="UniProtKB-ARBA"/>
</dbReference>
<keyword evidence="4" id="KW-1185">Reference proteome</keyword>
<accession>A0A8J3RQE5</accession>
<dbReference type="Proteomes" id="UP000616724">
    <property type="component" value="Unassembled WGS sequence"/>
</dbReference>
<proteinExistence type="predicted"/>
<dbReference type="RefSeq" id="WP_203892806.1">
    <property type="nucleotide sequence ID" value="NZ_BOOH01000038.1"/>
</dbReference>
<name>A0A8J3RQE5_9ACTN</name>
<feature type="transmembrane region" description="Helical" evidence="1">
    <location>
        <begin position="20"/>
        <end position="39"/>
    </location>
</feature>
<gene>
    <name evidence="3" type="ORF">Plo01_47200</name>
</gene>
<dbReference type="PANTHER" id="PTHR39430:SF1">
    <property type="entry name" value="PROTEASE"/>
    <property type="match status" value="1"/>
</dbReference>
<dbReference type="Pfam" id="PF02517">
    <property type="entry name" value="Rce1-like"/>
    <property type="match status" value="1"/>
</dbReference>
<evidence type="ECO:0000313" key="3">
    <source>
        <dbReference type="EMBL" id="GIH78291.1"/>
    </source>
</evidence>
<dbReference type="PANTHER" id="PTHR39430">
    <property type="entry name" value="MEMBRANE-ASSOCIATED PROTEASE-RELATED"/>
    <property type="match status" value="1"/>
</dbReference>
<feature type="domain" description="CAAX prenyl protease 2/Lysostaphin resistance protein A-like" evidence="2">
    <location>
        <begin position="21"/>
        <end position="118"/>
    </location>
</feature>
<keyword evidence="1" id="KW-0472">Membrane</keyword>
<evidence type="ECO:0000313" key="4">
    <source>
        <dbReference type="Proteomes" id="UP000616724"/>
    </source>
</evidence>
<dbReference type="EMBL" id="BOOH01000038">
    <property type="protein sequence ID" value="GIH78291.1"/>
    <property type="molecule type" value="Genomic_DNA"/>
</dbReference>
<protein>
    <recommendedName>
        <fullName evidence="2">CAAX prenyl protease 2/Lysostaphin resistance protein A-like domain-containing protein</fullName>
    </recommendedName>
</protein>
<evidence type="ECO:0000256" key="1">
    <source>
        <dbReference type="SAM" id="Phobius"/>
    </source>
</evidence>
<keyword evidence="1" id="KW-0812">Transmembrane</keyword>
<dbReference type="AlphaFoldDB" id="A0A8J3RQE5"/>
<keyword evidence="1" id="KW-1133">Transmembrane helix</keyword>
<comment type="caution">
    <text evidence="3">The sequence shown here is derived from an EMBL/GenBank/DDBJ whole genome shotgun (WGS) entry which is preliminary data.</text>
</comment>
<dbReference type="GO" id="GO:0080120">
    <property type="term" value="P:CAAX-box protein maturation"/>
    <property type="evidence" value="ECO:0007669"/>
    <property type="project" value="UniProtKB-ARBA"/>
</dbReference>
<organism evidence="3 4">
    <name type="scientific">Planobispora longispora</name>
    <dbReference type="NCBI Taxonomy" id="28887"/>
    <lineage>
        <taxon>Bacteria</taxon>
        <taxon>Bacillati</taxon>
        <taxon>Actinomycetota</taxon>
        <taxon>Actinomycetes</taxon>
        <taxon>Streptosporangiales</taxon>
        <taxon>Streptosporangiaceae</taxon>
        <taxon>Planobispora</taxon>
    </lineage>
</organism>
<evidence type="ECO:0000259" key="2">
    <source>
        <dbReference type="Pfam" id="PF02517"/>
    </source>
</evidence>
<feature type="transmembrane region" description="Helical" evidence="1">
    <location>
        <begin position="51"/>
        <end position="75"/>
    </location>
</feature>
<dbReference type="InterPro" id="IPR003675">
    <property type="entry name" value="Rce1/LyrA-like_dom"/>
</dbReference>
<reference evidence="3 4" key="1">
    <citation type="submission" date="2021-01" db="EMBL/GenBank/DDBJ databases">
        <title>Whole genome shotgun sequence of Planobispora longispora NBRC 13918.</title>
        <authorList>
            <person name="Komaki H."/>
            <person name="Tamura T."/>
        </authorList>
    </citation>
    <scope>NUCLEOTIDE SEQUENCE [LARGE SCALE GENOMIC DNA]</scope>
    <source>
        <strain evidence="3 4">NBRC 13918</strain>
    </source>
</reference>
<feature type="transmembrane region" description="Helical" evidence="1">
    <location>
        <begin position="81"/>
        <end position="102"/>
    </location>
</feature>
<sequence>MVLYATGAIDLTRSTAPAAALAATALTAALLTPVIEEILARYLLLRLIEHLAGTWTAVGMTAILFGAGHVAVAAANDTLPAALLYAVPGTLAGVLFAGAYLLTRTMWLPIALHTGWNLATNTPFGPDAFGAHRLITVIPHAPAPISGGVYGTDASVLTSAVLALACAAVLSAVRRGTPTP</sequence>